<gene>
    <name evidence="5" type="ordered locus">BH1847</name>
</gene>
<dbReference type="HOGENOM" id="CLU_016733_2_3_9"/>
<comment type="cofactor">
    <cofactor evidence="1">
        <name>(R)-lipoate</name>
        <dbReference type="ChEBI" id="CHEBI:83088"/>
    </cofactor>
</comment>
<dbReference type="SMR" id="Q9KBS7"/>
<evidence type="ECO:0000313" key="5">
    <source>
        <dbReference type="EMBL" id="BAB05566.1"/>
    </source>
</evidence>
<dbReference type="InterPro" id="IPR001078">
    <property type="entry name" value="2-oxoacid_DH_actylTfrase"/>
</dbReference>
<evidence type="ECO:0000256" key="3">
    <source>
        <dbReference type="ARBA" id="ARBA00023315"/>
    </source>
</evidence>
<organism evidence="5 6">
    <name type="scientific">Halalkalibacterium halodurans (strain ATCC BAA-125 / DSM 18197 / FERM 7344 / JCM 9153 / C-125)</name>
    <name type="common">Bacillus halodurans</name>
    <dbReference type="NCBI Taxonomy" id="272558"/>
    <lineage>
        <taxon>Bacteria</taxon>
        <taxon>Bacillati</taxon>
        <taxon>Bacillota</taxon>
        <taxon>Bacilli</taxon>
        <taxon>Bacillales</taxon>
        <taxon>Bacillaceae</taxon>
        <taxon>Halalkalibacterium (ex Joshi et al. 2022)</taxon>
    </lineage>
</organism>
<keyword evidence="6" id="KW-1185">Reference proteome</keyword>
<dbReference type="Gene3D" id="3.30.559.10">
    <property type="entry name" value="Chloramphenicol acetyltransferase-like domain"/>
    <property type="match status" value="1"/>
</dbReference>
<dbReference type="STRING" id="272558.gene:10727745"/>
<dbReference type="InterPro" id="IPR023213">
    <property type="entry name" value="CAT-like_dom_sf"/>
</dbReference>
<dbReference type="GO" id="GO:0031405">
    <property type="term" value="F:lipoic acid binding"/>
    <property type="evidence" value="ECO:0007669"/>
    <property type="project" value="TreeGrafter"/>
</dbReference>
<evidence type="ECO:0000256" key="2">
    <source>
        <dbReference type="ARBA" id="ARBA00022679"/>
    </source>
</evidence>
<dbReference type="SUPFAM" id="SSF52777">
    <property type="entry name" value="CoA-dependent acyltransferases"/>
    <property type="match status" value="1"/>
</dbReference>
<protein>
    <submittedName>
        <fullName evidence="5">BH1847 protein</fullName>
    </submittedName>
</protein>
<dbReference type="KEGG" id="bha:BH1847"/>
<sequence>MTITTQSLPVVRRHTIHFLEKAKNSQAVYLSTDIDASRIQEVKRRYEQASIKISYISFLLFAISRAIEVFPEVNSSVQGRWHLKRWQFSTIDAKVTLDKLAGQERMVVSSVIPETNKKSLLAIQDEINELKIASFETSDRFQSIRKLQRLPLWIGRIIYRKILQNPITWQQTQGSFTITSLGHVPIQSFFPITTNTVCFGVGSIRECAVVREGQVVVRPMLPLSMTFDHRAIDGALASEFLYRIKQNVEEWEVEAWEDDQKNQAMM</sequence>
<feature type="domain" description="2-oxoacid dehydrogenase acyltransferase catalytic" evidence="4">
    <location>
        <begin position="171"/>
        <end position="252"/>
    </location>
</feature>
<feature type="domain" description="2-oxoacid dehydrogenase acyltransferase catalytic" evidence="4">
    <location>
        <begin position="4"/>
        <end position="131"/>
    </location>
</feature>
<dbReference type="eggNOG" id="COG0508">
    <property type="taxonomic scope" value="Bacteria"/>
</dbReference>
<dbReference type="Pfam" id="PF00198">
    <property type="entry name" value="2-oxoacid_dh"/>
    <property type="match status" value="2"/>
</dbReference>
<accession>Q9KBS7</accession>
<dbReference type="AlphaFoldDB" id="Q9KBS7"/>
<name>Q9KBS7_HALH5</name>
<dbReference type="Proteomes" id="UP000001258">
    <property type="component" value="Chromosome"/>
</dbReference>
<dbReference type="OrthoDB" id="9805770at2"/>
<dbReference type="PIR" id="G83880">
    <property type="entry name" value="G83880"/>
</dbReference>
<reference evidence="5 6" key="1">
    <citation type="journal article" date="2000" name="Nucleic Acids Res.">
        <title>Complete genome sequence of the alkaliphilic bacterium Bacillus halodurans and genomic sequence comparison with Bacillus subtilis.</title>
        <authorList>
            <person name="Takami H."/>
            <person name="Nakasone K."/>
            <person name="Takaki Y."/>
            <person name="Maeno G."/>
            <person name="Sasaki R."/>
            <person name="Masui N."/>
            <person name="Fuji F."/>
            <person name="Hirama C."/>
            <person name="Nakamura Y."/>
            <person name="Ogasawara N."/>
            <person name="Kuhara S."/>
            <person name="Horikoshi K."/>
        </authorList>
    </citation>
    <scope>NUCLEOTIDE SEQUENCE [LARGE SCALE GENOMIC DNA]</scope>
    <source>
        <strain evidence="6">ATCC BAA-125 / DSM 18197 / FERM 7344 / JCM 9153 / C-125</strain>
    </source>
</reference>
<keyword evidence="2" id="KW-0808">Transferase</keyword>
<dbReference type="GO" id="GO:0005737">
    <property type="term" value="C:cytoplasm"/>
    <property type="evidence" value="ECO:0007669"/>
    <property type="project" value="TreeGrafter"/>
</dbReference>
<proteinExistence type="predicted"/>
<dbReference type="GO" id="GO:0016407">
    <property type="term" value="F:acetyltransferase activity"/>
    <property type="evidence" value="ECO:0007669"/>
    <property type="project" value="TreeGrafter"/>
</dbReference>
<evidence type="ECO:0000259" key="4">
    <source>
        <dbReference type="Pfam" id="PF00198"/>
    </source>
</evidence>
<keyword evidence="3" id="KW-0012">Acyltransferase</keyword>
<evidence type="ECO:0000256" key="1">
    <source>
        <dbReference type="ARBA" id="ARBA00001938"/>
    </source>
</evidence>
<dbReference type="EMBL" id="BA000004">
    <property type="protein sequence ID" value="BAB05566.1"/>
    <property type="molecule type" value="Genomic_DNA"/>
</dbReference>
<dbReference type="PANTHER" id="PTHR43178">
    <property type="entry name" value="DIHYDROLIPOAMIDE ACETYLTRANSFERASE COMPONENT OF PYRUVATE DEHYDROGENASE COMPLEX"/>
    <property type="match status" value="1"/>
</dbReference>
<evidence type="ECO:0000313" key="6">
    <source>
        <dbReference type="Proteomes" id="UP000001258"/>
    </source>
</evidence>
<dbReference type="InterPro" id="IPR050743">
    <property type="entry name" value="2-oxoacid_DH_E2_comp"/>
</dbReference>
<dbReference type="PANTHER" id="PTHR43178:SF5">
    <property type="entry name" value="LIPOAMIDE ACYLTRANSFERASE COMPONENT OF BRANCHED-CHAIN ALPHA-KETO ACID DEHYDROGENASE COMPLEX, MITOCHONDRIAL"/>
    <property type="match status" value="1"/>
</dbReference>
<dbReference type="RefSeq" id="WP_010898008.1">
    <property type="nucleotide sequence ID" value="NC_002570.2"/>
</dbReference>